<sequence>MKKTVLITGASAGIGKAAAKKFASSGWNVIATMRSPEKENELNLMENVLLTKLDVQDNESIKNAINLGIETFGQIDTLINNAGFGVYGIFELSSEEQIRKQFEVNVFGVMNTVKAIIPYFRAKQSGTIINISSKGGRVAFPAISLYHASKFAIEGFSESLSYELATQNITVKIVEPGVVSTGFDSAASFTSHPQIKVYDDFVDKFLAQWSSLHTEPSTAEQVAEVIYTAASDQTSQLRYIAGNDAEMAIAQRENNSDSAYIQFMKDTYVPKM</sequence>
<dbReference type="Proteomes" id="UP001597138">
    <property type="component" value="Unassembled WGS sequence"/>
</dbReference>
<dbReference type="EMBL" id="JBHUDZ010000018">
    <property type="protein sequence ID" value="MFD1605288.1"/>
    <property type="molecule type" value="Genomic_DNA"/>
</dbReference>
<organism evidence="4 5">
    <name type="scientific">Flavobacterium artemisiae</name>
    <dbReference type="NCBI Taxonomy" id="2126556"/>
    <lineage>
        <taxon>Bacteria</taxon>
        <taxon>Pseudomonadati</taxon>
        <taxon>Bacteroidota</taxon>
        <taxon>Flavobacteriia</taxon>
        <taxon>Flavobacteriales</taxon>
        <taxon>Flavobacteriaceae</taxon>
        <taxon>Flavobacterium</taxon>
    </lineage>
</organism>
<dbReference type="PANTHER" id="PTHR43976:SF16">
    <property type="entry name" value="SHORT-CHAIN DEHYDROGENASE_REDUCTASE FAMILY PROTEIN"/>
    <property type="match status" value="1"/>
</dbReference>
<dbReference type="InterPro" id="IPR002347">
    <property type="entry name" value="SDR_fam"/>
</dbReference>
<evidence type="ECO:0000313" key="5">
    <source>
        <dbReference type="Proteomes" id="UP001597138"/>
    </source>
</evidence>
<proteinExistence type="inferred from homology"/>
<evidence type="ECO:0000256" key="1">
    <source>
        <dbReference type="ARBA" id="ARBA00006484"/>
    </source>
</evidence>
<protein>
    <submittedName>
        <fullName evidence="4">SDR family oxidoreductase</fullName>
        <ecNumber evidence="4">1.1.-.-</ecNumber>
    </submittedName>
</protein>
<name>A0ABW4HIA0_9FLAO</name>
<dbReference type="CDD" id="cd05374">
    <property type="entry name" value="17beta-HSD-like_SDR_c"/>
    <property type="match status" value="1"/>
</dbReference>
<keyword evidence="2 4" id="KW-0560">Oxidoreductase</keyword>
<dbReference type="PRINTS" id="PR00080">
    <property type="entry name" value="SDRFAMILY"/>
</dbReference>
<dbReference type="SUPFAM" id="SSF51735">
    <property type="entry name" value="NAD(P)-binding Rossmann-fold domains"/>
    <property type="match status" value="1"/>
</dbReference>
<keyword evidence="5" id="KW-1185">Reference proteome</keyword>
<evidence type="ECO:0000256" key="3">
    <source>
        <dbReference type="RuleBase" id="RU000363"/>
    </source>
</evidence>
<gene>
    <name evidence="4" type="ORF">ACFSC2_21305</name>
</gene>
<comment type="similarity">
    <text evidence="1 3">Belongs to the short-chain dehydrogenases/reductases (SDR) family.</text>
</comment>
<dbReference type="EC" id="1.1.-.-" evidence="4"/>
<evidence type="ECO:0000313" key="4">
    <source>
        <dbReference type="EMBL" id="MFD1605288.1"/>
    </source>
</evidence>
<dbReference type="GO" id="GO:0016491">
    <property type="term" value="F:oxidoreductase activity"/>
    <property type="evidence" value="ECO:0007669"/>
    <property type="project" value="UniProtKB-KW"/>
</dbReference>
<dbReference type="PANTHER" id="PTHR43976">
    <property type="entry name" value="SHORT CHAIN DEHYDROGENASE"/>
    <property type="match status" value="1"/>
</dbReference>
<comment type="caution">
    <text evidence="4">The sequence shown here is derived from an EMBL/GenBank/DDBJ whole genome shotgun (WGS) entry which is preliminary data.</text>
</comment>
<dbReference type="InterPro" id="IPR036291">
    <property type="entry name" value="NAD(P)-bd_dom_sf"/>
</dbReference>
<reference evidence="5" key="1">
    <citation type="journal article" date="2019" name="Int. J. Syst. Evol. Microbiol.">
        <title>The Global Catalogue of Microorganisms (GCM) 10K type strain sequencing project: providing services to taxonomists for standard genome sequencing and annotation.</title>
        <authorList>
            <consortium name="The Broad Institute Genomics Platform"/>
            <consortium name="The Broad Institute Genome Sequencing Center for Infectious Disease"/>
            <person name="Wu L."/>
            <person name="Ma J."/>
        </authorList>
    </citation>
    <scope>NUCLEOTIDE SEQUENCE [LARGE SCALE GENOMIC DNA]</scope>
    <source>
        <strain evidence="5">CCUG 70865</strain>
    </source>
</reference>
<dbReference type="InterPro" id="IPR051911">
    <property type="entry name" value="SDR_oxidoreductase"/>
</dbReference>
<dbReference type="Gene3D" id="3.40.50.720">
    <property type="entry name" value="NAD(P)-binding Rossmann-like Domain"/>
    <property type="match status" value="1"/>
</dbReference>
<dbReference type="RefSeq" id="WP_379813093.1">
    <property type="nucleotide sequence ID" value="NZ_JBHUDZ010000018.1"/>
</dbReference>
<accession>A0ABW4HIA0</accession>
<dbReference type="Pfam" id="PF00106">
    <property type="entry name" value="adh_short"/>
    <property type="match status" value="1"/>
</dbReference>
<evidence type="ECO:0000256" key="2">
    <source>
        <dbReference type="ARBA" id="ARBA00023002"/>
    </source>
</evidence>
<dbReference type="PRINTS" id="PR00081">
    <property type="entry name" value="GDHRDH"/>
</dbReference>